<reference evidence="1 2" key="1">
    <citation type="journal article" date="2015" name="Genome Announc.">
        <title>Expanding the biotechnology potential of lactobacilli through comparative genomics of 213 strains and associated genera.</title>
        <authorList>
            <person name="Sun Z."/>
            <person name="Harris H.M."/>
            <person name="McCann A."/>
            <person name="Guo C."/>
            <person name="Argimon S."/>
            <person name="Zhang W."/>
            <person name="Yang X."/>
            <person name="Jeffery I.B."/>
            <person name="Cooney J.C."/>
            <person name="Kagawa T.F."/>
            <person name="Liu W."/>
            <person name="Song Y."/>
            <person name="Salvetti E."/>
            <person name="Wrobel A."/>
            <person name="Rasinkangas P."/>
            <person name="Parkhill J."/>
            <person name="Rea M.C."/>
            <person name="O'Sullivan O."/>
            <person name="Ritari J."/>
            <person name="Douillard F.P."/>
            <person name="Paul Ross R."/>
            <person name="Yang R."/>
            <person name="Briner A.E."/>
            <person name="Felis G.E."/>
            <person name="de Vos W.M."/>
            <person name="Barrangou R."/>
            <person name="Klaenhammer T.R."/>
            <person name="Caufield P.W."/>
            <person name="Cui Y."/>
            <person name="Zhang H."/>
            <person name="O'Toole P.W."/>
        </authorList>
    </citation>
    <scope>NUCLEOTIDE SEQUENCE [LARGE SCALE GENOMIC DNA]</scope>
    <source>
        <strain evidence="1 2">DSM 20534</strain>
    </source>
</reference>
<dbReference type="PATRIC" id="fig|1423722.3.peg.1341"/>
<accession>A0A0R1GU08</accession>
<evidence type="ECO:0000313" key="1">
    <source>
        <dbReference type="EMBL" id="KRK37438.1"/>
    </source>
</evidence>
<dbReference type="AlphaFoldDB" id="A0A0R1GU08"/>
<dbReference type="InterPro" id="IPR019644">
    <property type="entry name" value="DUF2508"/>
</dbReference>
<evidence type="ECO:0000313" key="2">
    <source>
        <dbReference type="Proteomes" id="UP000050909"/>
    </source>
</evidence>
<proteinExistence type="predicted"/>
<keyword evidence="2" id="KW-1185">Reference proteome</keyword>
<dbReference type="EMBL" id="AZCV01000005">
    <property type="protein sequence ID" value="KRK37438.1"/>
    <property type="molecule type" value="Genomic_DNA"/>
</dbReference>
<organism evidence="1 2">
    <name type="scientific">Amylolactobacillus amylotrophicus DSM 20534</name>
    <dbReference type="NCBI Taxonomy" id="1423722"/>
    <lineage>
        <taxon>Bacteria</taxon>
        <taxon>Bacillati</taxon>
        <taxon>Bacillota</taxon>
        <taxon>Bacilli</taxon>
        <taxon>Lactobacillales</taxon>
        <taxon>Lactobacillaceae</taxon>
        <taxon>Amylolactobacillus</taxon>
    </lineage>
</organism>
<dbReference type="Pfam" id="PF10704">
    <property type="entry name" value="DUF2508"/>
    <property type="match status" value="1"/>
</dbReference>
<dbReference type="Proteomes" id="UP000050909">
    <property type="component" value="Unassembled WGS sequence"/>
</dbReference>
<protein>
    <recommendedName>
        <fullName evidence="3">DUF2508 domain-containing protein</fullName>
    </recommendedName>
</protein>
<name>A0A0R1GU08_9LACO</name>
<sequence length="76" mass="8542">MGKHNLREQADSQLMTSIANLQQQLALTKTLSETSLDDSPENIVALKILKAKYNFLFKEARLRQTSSKGLNNVISH</sequence>
<gene>
    <name evidence="1" type="ORF">FC62_GL001316</name>
</gene>
<comment type="caution">
    <text evidence="1">The sequence shown here is derived from an EMBL/GenBank/DDBJ whole genome shotgun (WGS) entry which is preliminary data.</text>
</comment>
<evidence type="ECO:0008006" key="3">
    <source>
        <dbReference type="Google" id="ProtNLM"/>
    </source>
</evidence>
<dbReference type="RefSeq" id="WP_054745510.1">
    <property type="nucleotide sequence ID" value="NZ_AZCV01000005.1"/>
</dbReference>